<dbReference type="InterPro" id="IPR007110">
    <property type="entry name" value="Ig-like_dom"/>
</dbReference>
<dbReference type="PANTHER" id="PTHR23279">
    <property type="entry name" value="DEFECTIVE PROBOSCIS EXTENSION RESPONSE DPR -RELATED"/>
    <property type="match status" value="1"/>
</dbReference>
<gene>
    <name evidence="3" type="ORF">FBUS_02750</name>
</gene>
<evidence type="ECO:0000259" key="2">
    <source>
        <dbReference type="PROSITE" id="PS50835"/>
    </source>
</evidence>
<feature type="transmembrane region" description="Helical" evidence="1">
    <location>
        <begin position="30"/>
        <end position="50"/>
    </location>
</feature>
<dbReference type="PANTHER" id="PTHR23279:SF46">
    <property type="entry name" value="DEFECTIVE PROBOSCIS EXTENSION RESPONSE 10, ISOFORM A-RELATED"/>
    <property type="match status" value="1"/>
</dbReference>
<dbReference type="GO" id="GO:0050808">
    <property type="term" value="P:synapse organization"/>
    <property type="evidence" value="ECO:0007669"/>
    <property type="project" value="TreeGrafter"/>
</dbReference>
<dbReference type="AlphaFoldDB" id="A0A8E0S1K2"/>
<name>A0A8E0S1K2_9TREM</name>
<organism evidence="3 4">
    <name type="scientific">Fasciolopsis buskii</name>
    <dbReference type="NCBI Taxonomy" id="27845"/>
    <lineage>
        <taxon>Eukaryota</taxon>
        <taxon>Metazoa</taxon>
        <taxon>Spiralia</taxon>
        <taxon>Lophotrochozoa</taxon>
        <taxon>Platyhelminthes</taxon>
        <taxon>Trematoda</taxon>
        <taxon>Digenea</taxon>
        <taxon>Plagiorchiida</taxon>
        <taxon>Echinostomata</taxon>
        <taxon>Echinostomatoidea</taxon>
        <taxon>Fasciolidae</taxon>
        <taxon>Fasciolopsis</taxon>
    </lineage>
</organism>
<dbReference type="InterPro" id="IPR037448">
    <property type="entry name" value="Zig-8"/>
</dbReference>
<dbReference type="CDD" id="cd00099">
    <property type="entry name" value="IgV"/>
    <property type="match status" value="1"/>
</dbReference>
<dbReference type="InterPro" id="IPR013106">
    <property type="entry name" value="Ig_V-set"/>
</dbReference>
<keyword evidence="1" id="KW-0472">Membrane</keyword>
<dbReference type="SMART" id="SM00409">
    <property type="entry name" value="IG"/>
    <property type="match status" value="2"/>
</dbReference>
<protein>
    <submittedName>
        <fullName evidence="3">Defective proboscis extension response (Dpr)</fullName>
    </submittedName>
</protein>
<evidence type="ECO:0000256" key="1">
    <source>
        <dbReference type="SAM" id="Phobius"/>
    </source>
</evidence>
<feature type="domain" description="Ig-like" evidence="2">
    <location>
        <begin position="139"/>
        <end position="239"/>
    </location>
</feature>
<dbReference type="InterPro" id="IPR003599">
    <property type="entry name" value="Ig_sub"/>
</dbReference>
<evidence type="ECO:0000313" key="4">
    <source>
        <dbReference type="Proteomes" id="UP000728185"/>
    </source>
</evidence>
<feature type="domain" description="Ig-like" evidence="2">
    <location>
        <begin position="267"/>
        <end position="385"/>
    </location>
</feature>
<dbReference type="Proteomes" id="UP000728185">
    <property type="component" value="Unassembled WGS sequence"/>
</dbReference>
<keyword evidence="4" id="KW-1185">Reference proteome</keyword>
<reference evidence="3" key="1">
    <citation type="submission" date="2019-05" db="EMBL/GenBank/DDBJ databases">
        <title>Annotation for the trematode Fasciolopsis buski.</title>
        <authorList>
            <person name="Choi Y.-J."/>
        </authorList>
    </citation>
    <scope>NUCLEOTIDE SEQUENCE</scope>
    <source>
        <strain evidence="3">HT</strain>
        <tissue evidence="3">Whole worm</tissue>
    </source>
</reference>
<dbReference type="SUPFAM" id="SSF48726">
    <property type="entry name" value="Immunoglobulin"/>
    <property type="match status" value="1"/>
</dbReference>
<evidence type="ECO:0000313" key="3">
    <source>
        <dbReference type="EMBL" id="KAA0194305.1"/>
    </source>
</evidence>
<dbReference type="OrthoDB" id="190835at2759"/>
<keyword evidence="1" id="KW-0812">Transmembrane</keyword>
<sequence>MHFAPRSYKSNHRRSPFYSKTIPFRDLQKFAYLMCLMVCASNLYITTSAVTTPRVWRENKTGLVRMKSLHLSTKLLAHKQGITVFHPEILHTRLKRTPRSRTTNSDELHTTRDEILDSQKYDCDHFSTHVLPLISRKKPCFLGTVPTRIAVEEGERIALQCIVYNVNFSTVVISWWKEGRFHELTLGLETYSARYRLPRMSYQDWSLQISDARTEDSGIYACQINLEQIMEKFFEVQVTRKPKPIEISKSSEHEFVKDEAPPQGMFPQMRIEGQNEGFEGSTIRLSCIVQNGPISSATTLVWSHGNGPQRYFLAPTVATRTDLEYLLRSQTSADSDGRFSVARLDVRVAGKDYLQITASREGNHTMRTELIFKKLKMDHAGVWRCSKFTLPAKPNTEEAKMIVYVRCKYQNT</sequence>
<dbReference type="GO" id="GO:0032589">
    <property type="term" value="C:neuron projection membrane"/>
    <property type="evidence" value="ECO:0007669"/>
    <property type="project" value="TreeGrafter"/>
</dbReference>
<dbReference type="Gene3D" id="2.60.40.10">
    <property type="entry name" value="Immunoglobulins"/>
    <property type="match status" value="1"/>
</dbReference>
<keyword evidence="1" id="KW-1133">Transmembrane helix</keyword>
<dbReference type="Pfam" id="PF07686">
    <property type="entry name" value="V-set"/>
    <property type="match status" value="1"/>
</dbReference>
<dbReference type="SMART" id="SM00406">
    <property type="entry name" value="IGv"/>
    <property type="match status" value="1"/>
</dbReference>
<dbReference type="EMBL" id="LUCM01004463">
    <property type="protein sequence ID" value="KAA0194305.1"/>
    <property type="molecule type" value="Genomic_DNA"/>
</dbReference>
<dbReference type="InterPro" id="IPR013783">
    <property type="entry name" value="Ig-like_fold"/>
</dbReference>
<dbReference type="PROSITE" id="PS50835">
    <property type="entry name" value="IG_LIKE"/>
    <property type="match status" value="2"/>
</dbReference>
<accession>A0A8E0S1K2</accession>
<comment type="caution">
    <text evidence="3">The sequence shown here is derived from an EMBL/GenBank/DDBJ whole genome shotgun (WGS) entry which is preliminary data.</text>
</comment>
<proteinExistence type="predicted"/>
<dbReference type="InterPro" id="IPR036179">
    <property type="entry name" value="Ig-like_dom_sf"/>
</dbReference>